<dbReference type="Pfam" id="PF19789">
    <property type="entry name" value="DUF6273"/>
    <property type="match status" value="1"/>
</dbReference>
<dbReference type="RefSeq" id="WP_289827641.1">
    <property type="nucleotide sequence ID" value="NZ_JAUEIR010000010.1"/>
</dbReference>
<comment type="caution">
    <text evidence="3">The sequence shown here is derived from an EMBL/GenBank/DDBJ whole genome shotgun (WGS) entry which is preliminary data.</text>
</comment>
<evidence type="ECO:0000259" key="2">
    <source>
        <dbReference type="PROSITE" id="PS51272"/>
    </source>
</evidence>
<evidence type="ECO:0000313" key="4">
    <source>
        <dbReference type="Proteomes" id="UP001168505"/>
    </source>
</evidence>
<dbReference type="Proteomes" id="UP001168505">
    <property type="component" value="Unassembled WGS sequence"/>
</dbReference>
<protein>
    <submittedName>
        <fullName evidence="3">S-layer homology domain-containing protein</fullName>
    </submittedName>
</protein>
<feature type="signal peptide" evidence="1">
    <location>
        <begin position="1"/>
        <end position="25"/>
    </location>
</feature>
<dbReference type="InterPro" id="IPR001119">
    <property type="entry name" value="SLH_dom"/>
</dbReference>
<evidence type="ECO:0000313" key="3">
    <source>
        <dbReference type="EMBL" id="MDN0070142.1"/>
    </source>
</evidence>
<dbReference type="AlphaFoldDB" id="A0AAW7JUY5"/>
<reference evidence="3" key="1">
    <citation type="submission" date="2023-06" db="EMBL/GenBank/DDBJ databases">
        <authorList>
            <person name="Zeman M."/>
            <person name="Kubasova T."/>
            <person name="Jahodarova E."/>
            <person name="Nykrynova M."/>
            <person name="Rychlik I."/>
        </authorList>
    </citation>
    <scope>NUCLEOTIDE SEQUENCE</scope>
    <source>
        <strain evidence="3">15_COKtk</strain>
    </source>
</reference>
<sequence>MKQRIVSILLTLALCLSMLPATAFAAGTGTDTGKAIQLGTSGIAGYDSAAGYDYIYFGSWTAQDTYTTSGPIKWRVLDDQTNTGETGLFLLSDGLLGTGYYGGVYFDNTSPYSNTWQGSDAQAWCNTFASSNLDSRELAAILETTKSDVVFTSSTYSVPFAASENILNGDKVFFLSAEEAENSAYGFANDNARIANYGGSACAWWLRSPYAGYTDGAGAVYGYGYVDFITVNDDWAARPAFNLDLTSVLFTSAAAGGKIPAASSGGNQGGEAGDAIFEIGDYDGSEWKLTLLDNSRNFAVTEEAASGKPGDTITLNYTGATTGTNEYISVIIADSSGAQYYGRVAQPAEASGTAEVTIPAGLAAGTYTLYVFSEQYNGGEQDDTKLTDYASAFETVALTVSSDTTAPTLTPGSATRNSDTTATVKFTSSEAGTYYYAVVESGDTAPTIDTTGEGTSCISGEQTISLTSLSGAGAKDIYIVAKDAAGNVSQSLKIEIPAYTVVPKTYTLTVDLNGGSGSTIGDEYTAGEVVNIDAGSRSNYRFDRWTSSNGGSFADLSSASTTFTMPAVDTTITANWRYIGGGTTPSNPTKTPSQQAVDKIEDAKDGDTVEIALPAGQTTLDKEVFETLAGRDVTLEVSVPGGAVWTVHGTDIPENAALVDIGMGVSMGTSTIPVDLINAVTGEVGTVQLTLQHDGPFGFTMTLTAPVGAENAGLWANLYHYDEDAGRMAYRSSAVVGADGNASLPFDHAGQYALVLDDKSHELPFTDLEDGAWYLDAVGYAYRHDLMGGYGGTSLFGPDDGLLREQAAQVVWNLMGEGDGSRPAAPHADVAQGRWYSPAVNWAVDAKVMDGYDADTFGVGDALTREQFAAVVAKAAGADVSAADAASLDVFSDTEDVSGWAVQTMAWAVEAGVIEGVEGEDGSRSLDATRALTRAEMAAMMMNAVDKGALALPSKQNA</sequence>
<organism evidence="3 4">
    <name type="scientific">Collinsella ihumii</name>
    <dbReference type="NCBI Taxonomy" id="1720204"/>
    <lineage>
        <taxon>Bacteria</taxon>
        <taxon>Bacillati</taxon>
        <taxon>Actinomycetota</taxon>
        <taxon>Coriobacteriia</taxon>
        <taxon>Coriobacteriales</taxon>
        <taxon>Coriobacteriaceae</taxon>
        <taxon>Collinsella</taxon>
    </lineage>
</organism>
<keyword evidence="1" id="KW-0732">Signal</keyword>
<dbReference type="InterPro" id="IPR046240">
    <property type="entry name" value="DUF6273"/>
</dbReference>
<feature type="domain" description="SLH" evidence="2">
    <location>
        <begin position="888"/>
        <end position="955"/>
    </location>
</feature>
<proteinExistence type="predicted"/>
<gene>
    <name evidence="3" type="ORF">QVN40_10600</name>
</gene>
<feature type="domain" description="SLH" evidence="2">
    <location>
        <begin position="823"/>
        <end position="886"/>
    </location>
</feature>
<feature type="domain" description="SLH" evidence="2">
    <location>
        <begin position="761"/>
        <end position="821"/>
    </location>
</feature>
<dbReference type="Pfam" id="PF00395">
    <property type="entry name" value="SLH"/>
    <property type="match status" value="3"/>
</dbReference>
<accession>A0AAW7JUY5</accession>
<dbReference type="EMBL" id="JAUEIR010000010">
    <property type="protein sequence ID" value="MDN0070142.1"/>
    <property type="molecule type" value="Genomic_DNA"/>
</dbReference>
<feature type="chain" id="PRO_5043588779" evidence="1">
    <location>
        <begin position="26"/>
        <end position="958"/>
    </location>
</feature>
<dbReference type="InterPro" id="IPR044060">
    <property type="entry name" value="Bacterial_rp_domain"/>
</dbReference>
<name>A0AAW7JUY5_9ACTN</name>
<reference evidence="3" key="2">
    <citation type="submission" date="2023-08" db="EMBL/GenBank/DDBJ databases">
        <title>Identification and characterization of horizontal gene transfer across gut microbiota members of farm animals based on homology search.</title>
        <authorList>
            <person name="Schwarzerova J."/>
            <person name="Nykrynova M."/>
            <person name="Jureckova K."/>
            <person name="Cejkova D."/>
            <person name="Rychlik I."/>
        </authorList>
    </citation>
    <scope>NUCLEOTIDE SEQUENCE</scope>
    <source>
        <strain evidence="3">15_COKtk</strain>
    </source>
</reference>
<dbReference type="Pfam" id="PF18998">
    <property type="entry name" value="Flg_new_2"/>
    <property type="match status" value="1"/>
</dbReference>
<evidence type="ECO:0000256" key="1">
    <source>
        <dbReference type="SAM" id="SignalP"/>
    </source>
</evidence>
<dbReference type="PROSITE" id="PS51272">
    <property type="entry name" value="SLH"/>
    <property type="match status" value="3"/>
</dbReference>